<feature type="region of interest" description="Disordered" evidence="1">
    <location>
        <begin position="175"/>
        <end position="209"/>
    </location>
</feature>
<dbReference type="EMBL" id="CADCWK010000263">
    <property type="protein sequence ID" value="CAA9568786.1"/>
    <property type="molecule type" value="Genomic_DNA"/>
</dbReference>
<proteinExistence type="predicted"/>
<name>A0A6J4V3Y4_9BACT</name>
<evidence type="ECO:0000313" key="2">
    <source>
        <dbReference type="EMBL" id="CAA9568786.1"/>
    </source>
</evidence>
<evidence type="ECO:0000256" key="1">
    <source>
        <dbReference type="SAM" id="MobiDB-lite"/>
    </source>
</evidence>
<sequence>MHPRIIPLPTIDDPDSARFARYRDALAFYEGDQWAERSRRGETRLTVNYARTLVRKVASYLFPAPVGFSVPPMVAGDAAAEAAAHRAERLLADLAARLGLGQLDLDLAIEAAVLGDAVMKVTWDAGADGGAGAPVVAAVDPAALLAWWAPDNPRRLLRVTHGYGLTGAVIGALFPPGAPPGDAPPTDTPTGPTAVTGTTGPGRRGWPFGLDPEETYQVTEEWTDAHWRVTVQGYAVRDEPNPYGWIPYVIVANNPRPHHPWGTSDLVDLVDVCRELNRRLSVLGRILDLSGAPIAVLENVEGSEGISVGPGAKWELPEGARAYLLDLLGGGGVGLHVEYINLLYRSLHDLSETPRTAFGDSGRDLSGVALEVEIQPLIQQVNRKRRAWETAFQARNRRLLDLCERFGGADIAGHRRTETIWPDVLPSDTAASIANQVRLVSAGIRSRRSAIGDLGGSDPDGELDRIADESARFGGLSGEFVGRLP</sequence>
<organism evidence="2">
    <name type="scientific">uncultured Thermomicrobiales bacterium</name>
    <dbReference type="NCBI Taxonomy" id="1645740"/>
    <lineage>
        <taxon>Bacteria</taxon>
        <taxon>Pseudomonadati</taxon>
        <taxon>Thermomicrobiota</taxon>
        <taxon>Thermomicrobia</taxon>
        <taxon>Thermomicrobiales</taxon>
        <taxon>environmental samples</taxon>
    </lineage>
</organism>
<dbReference type="Pfam" id="PF05133">
    <property type="entry name" value="SPP1_portal"/>
    <property type="match status" value="1"/>
</dbReference>
<feature type="compositionally biased region" description="Pro residues" evidence="1">
    <location>
        <begin position="176"/>
        <end position="187"/>
    </location>
</feature>
<dbReference type="AlphaFoldDB" id="A0A6J4V3Y4"/>
<protein>
    <submittedName>
        <fullName evidence="2">Phage portal protein, SPP1</fullName>
    </submittedName>
</protein>
<reference evidence="2" key="1">
    <citation type="submission" date="2020-02" db="EMBL/GenBank/DDBJ databases">
        <authorList>
            <person name="Meier V. D."/>
        </authorList>
    </citation>
    <scope>NUCLEOTIDE SEQUENCE</scope>
    <source>
        <strain evidence="2">AVDCRST_MAG33</strain>
    </source>
</reference>
<dbReference type="InterPro" id="IPR021145">
    <property type="entry name" value="Portal_protein_SPP1_Gp6-like"/>
</dbReference>
<accession>A0A6J4V3Y4</accession>
<feature type="compositionally biased region" description="Low complexity" evidence="1">
    <location>
        <begin position="188"/>
        <end position="198"/>
    </location>
</feature>
<gene>
    <name evidence="2" type="ORF">AVDCRST_MAG33-2286</name>
</gene>